<evidence type="ECO:0000313" key="2">
    <source>
        <dbReference type="Proteomes" id="UP001491691"/>
    </source>
</evidence>
<proteinExistence type="predicted"/>
<dbReference type="RefSeq" id="WP_349188278.1">
    <property type="nucleotide sequence ID" value="NZ_JBBNPP010000003.1"/>
</dbReference>
<dbReference type="EMBL" id="JBBNPP010000003">
    <property type="protein sequence ID" value="MEQ3346381.1"/>
    <property type="molecule type" value="Genomic_DNA"/>
</dbReference>
<name>A0ABV1IZN8_9FIRM</name>
<accession>A0ABV1IZN8</accession>
<evidence type="ECO:0008006" key="3">
    <source>
        <dbReference type="Google" id="ProtNLM"/>
    </source>
</evidence>
<organism evidence="1 2">
    <name type="scientific">Peptoniphilus senegalensis</name>
    <dbReference type="NCBI Taxonomy" id="1465757"/>
    <lineage>
        <taxon>Bacteria</taxon>
        <taxon>Bacillati</taxon>
        <taxon>Bacillota</taxon>
        <taxon>Tissierellia</taxon>
        <taxon>Tissierellales</taxon>
        <taxon>Peptoniphilaceae</taxon>
        <taxon>Peptoniphilus</taxon>
    </lineage>
</organism>
<sequence length="342" mass="40159">MKKSLKILKSIIFISLIVFGALELNNLFIRKSLAKPWDMGNKIGGFFNESDDYNTMFFGTSHSYCSFEPLVIYERTGIKSYVLASQSQPLKISASYIKEALRRKNPNIIFVDIQSSIYKLTEDSSVVNSYSDYMPMSNNKMKMIIKKVPKGFKAQAIFPLVTYHSRWDELKDEDYNFNKASYEDYLKGYVLLKGQSENFKNDQVKDLNKYITSIKSFNEKNYLKENLAAIDEIIDTANRKGLKLFFVKTPVYDYDLYKDNISYIERELKSRGANFIDFNKFYDEMNLSKEDFYDPHHLNVKGAEKFNLFFIDYMKKQGIFQENLADDKDWLDNIRIYDINKS</sequence>
<comment type="caution">
    <text evidence="1">The sequence shown here is derived from an EMBL/GenBank/DDBJ whole genome shotgun (WGS) entry which is preliminary data.</text>
</comment>
<gene>
    <name evidence="1" type="ORF">AAA073_02890</name>
</gene>
<dbReference type="Proteomes" id="UP001491691">
    <property type="component" value="Unassembled WGS sequence"/>
</dbReference>
<keyword evidence="2" id="KW-1185">Reference proteome</keyword>
<evidence type="ECO:0000313" key="1">
    <source>
        <dbReference type="EMBL" id="MEQ3346381.1"/>
    </source>
</evidence>
<reference evidence="1 2" key="1">
    <citation type="submission" date="2024-04" db="EMBL/GenBank/DDBJ databases">
        <title>Human intestinal bacterial collection.</title>
        <authorList>
            <person name="Pauvert C."/>
            <person name="Hitch T.C.A."/>
            <person name="Clavel T."/>
        </authorList>
    </citation>
    <scope>NUCLEOTIDE SEQUENCE [LARGE SCALE GENOMIC DNA]</scope>
    <source>
        <strain evidence="1 2">CLA-SR-H019</strain>
    </source>
</reference>
<protein>
    <recommendedName>
        <fullName evidence="3">D-alanyl-lipoteichoic acid biosynthesis protein DltD</fullName>
    </recommendedName>
</protein>